<feature type="compositionally biased region" description="Pro residues" evidence="4">
    <location>
        <begin position="514"/>
        <end position="530"/>
    </location>
</feature>
<evidence type="ECO:0008006" key="7">
    <source>
        <dbReference type="Google" id="ProtNLM"/>
    </source>
</evidence>
<dbReference type="AlphaFoldDB" id="A0A4R5AZH5"/>
<gene>
    <name evidence="5" type="ORF">E1298_28795</name>
</gene>
<keyword evidence="3" id="KW-0804">Transcription</keyword>
<feature type="region of interest" description="Disordered" evidence="4">
    <location>
        <begin position="488"/>
        <end position="596"/>
    </location>
</feature>
<dbReference type="GO" id="GO:0006352">
    <property type="term" value="P:DNA-templated transcription initiation"/>
    <property type="evidence" value="ECO:0007669"/>
    <property type="project" value="InterPro"/>
</dbReference>
<dbReference type="OrthoDB" id="3492533at2"/>
<dbReference type="Proteomes" id="UP000294513">
    <property type="component" value="Unassembled WGS sequence"/>
</dbReference>
<dbReference type="GO" id="GO:0016987">
    <property type="term" value="F:sigma factor activity"/>
    <property type="evidence" value="ECO:0007669"/>
    <property type="project" value="UniProtKB-KW"/>
</dbReference>
<dbReference type="InterPro" id="IPR013325">
    <property type="entry name" value="RNA_pol_sigma_r2"/>
</dbReference>
<dbReference type="Gene3D" id="1.10.1740.10">
    <property type="match status" value="1"/>
</dbReference>
<evidence type="ECO:0000313" key="6">
    <source>
        <dbReference type="Proteomes" id="UP000294513"/>
    </source>
</evidence>
<reference evidence="5 6" key="1">
    <citation type="submission" date="2019-03" db="EMBL/GenBank/DDBJ databases">
        <title>Draft genome sequences of novel Actinobacteria.</title>
        <authorList>
            <person name="Sahin N."/>
            <person name="Ay H."/>
            <person name="Saygin H."/>
        </authorList>
    </citation>
    <scope>NUCLEOTIDE SEQUENCE [LARGE SCALE GENOMIC DNA]</scope>
    <source>
        <strain evidence="5 6">H3C3</strain>
    </source>
</reference>
<keyword evidence="6" id="KW-1185">Reference proteome</keyword>
<dbReference type="SUPFAM" id="SSF88946">
    <property type="entry name" value="Sigma2 domain of RNA polymerase sigma factors"/>
    <property type="match status" value="1"/>
</dbReference>
<dbReference type="InterPro" id="IPR039425">
    <property type="entry name" value="RNA_pol_sigma-70-like"/>
</dbReference>
<keyword evidence="1" id="KW-0805">Transcription regulation</keyword>
<evidence type="ECO:0000256" key="3">
    <source>
        <dbReference type="ARBA" id="ARBA00023163"/>
    </source>
</evidence>
<name>A0A4R5AZH5_9ACTN</name>
<dbReference type="InterPro" id="IPR036388">
    <property type="entry name" value="WH-like_DNA-bd_sf"/>
</dbReference>
<feature type="compositionally biased region" description="Pro residues" evidence="4">
    <location>
        <begin position="542"/>
        <end position="577"/>
    </location>
</feature>
<sequence length="596" mass="62486">MDDHLLVEALRERDPGAPAALYGAYADRLYAYCWFQLRGRDAAQVALRDTFIVAEAHIGKLRDPDRFGPWLYAIARLECTRRLPPRGQSPDLPIASHDQEDVDQRITAWQAVLALRPVTREILELRVRHQLSVPDLAAIFDLPVREAQAALDRAHGELEEALTAEVLASQGPYGCSARAVLLRERRGELTSDLSGRLVEHAQECETCGAFRPRTVSAAKVYGLLPDAVPPDELRLRVMSCFLDPDLVGYRLFVATRVTEFTPNGFPAQSKQSTRPLLASCAGGGLSWLRRFRRTRGDAEAEGGTRAQAVRVAAVLAVTALLFGGGLAAMYGFFGVDGSGAGPAGTLNGPLPTAVPGLPQSPVQDHPPAGLPDESGSIDPVPVSATFPLGSQASSAPPIALPSPSSDPVLPNVSGGQASVPVGTLAVSPLFLDLAGGSDGTVELRAEGKPVAWRAKGWGSARPSQSSGYLEAGRAVSIGVHVERNARSRGEGGITFQPGGVQVHVTWRPDEPDPGPDPTPTPTGPTDPSTPPASERPETRPPSSQPKPPSSSAPPPSDPPAPSDPPPASGGAEPPPSSETPNSPGTSGESPTPQGSA</sequence>
<feature type="region of interest" description="Disordered" evidence="4">
    <location>
        <begin position="346"/>
        <end position="376"/>
    </location>
</feature>
<evidence type="ECO:0000256" key="2">
    <source>
        <dbReference type="ARBA" id="ARBA00023082"/>
    </source>
</evidence>
<dbReference type="RefSeq" id="WP_131898714.1">
    <property type="nucleotide sequence ID" value="NZ_SMKU01000186.1"/>
</dbReference>
<proteinExistence type="predicted"/>
<evidence type="ECO:0000256" key="4">
    <source>
        <dbReference type="SAM" id="MobiDB-lite"/>
    </source>
</evidence>
<evidence type="ECO:0000313" key="5">
    <source>
        <dbReference type="EMBL" id="TDD79018.1"/>
    </source>
</evidence>
<protein>
    <recommendedName>
        <fullName evidence="7">Sigma-70 family RNA polymerase sigma factor</fullName>
    </recommendedName>
</protein>
<keyword evidence="2" id="KW-0731">Sigma factor</keyword>
<evidence type="ECO:0000256" key="1">
    <source>
        <dbReference type="ARBA" id="ARBA00023015"/>
    </source>
</evidence>
<dbReference type="EMBL" id="SMKU01000186">
    <property type="protein sequence ID" value="TDD79018.1"/>
    <property type="molecule type" value="Genomic_DNA"/>
</dbReference>
<dbReference type="Gene3D" id="1.10.10.10">
    <property type="entry name" value="Winged helix-like DNA-binding domain superfamily/Winged helix DNA-binding domain"/>
    <property type="match status" value="1"/>
</dbReference>
<accession>A0A4R5AZH5</accession>
<organism evidence="5 6">
    <name type="scientific">Actinomadura rubrisoli</name>
    <dbReference type="NCBI Taxonomy" id="2530368"/>
    <lineage>
        <taxon>Bacteria</taxon>
        <taxon>Bacillati</taxon>
        <taxon>Actinomycetota</taxon>
        <taxon>Actinomycetes</taxon>
        <taxon>Streptosporangiales</taxon>
        <taxon>Thermomonosporaceae</taxon>
        <taxon>Actinomadura</taxon>
    </lineage>
</organism>
<dbReference type="PANTHER" id="PTHR43133">
    <property type="entry name" value="RNA POLYMERASE ECF-TYPE SIGMA FACTO"/>
    <property type="match status" value="1"/>
</dbReference>
<dbReference type="PANTHER" id="PTHR43133:SF51">
    <property type="entry name" value="RNA POLYMERASE SIGMA FACTOR"/>
    <property type="match status" value="1"/>
</dbReference>
<feature type="compositionally biased region" description="Low complexity" evidence="4">
    <location>
        <begin position="578"/>
        <end position="587"/>
    </location>
</feature>
<dbReference type="PRINTS" id="PR01217">
    <property type="entry name" value="PRICHEXTENSN"/>
</dbReference>
<comment type="caution">
    <text evidence="5">The sequence shown here is derived from an EMBL/GenBank/DDBJ whole genome shotgun (WGS) entry which is preliminary data.</text>
</comment>